<dbReference type="EMBL" id="CP009440">
    <property type="protein sequence ID" value="AJI53830.1"/>
    <property type="molecule type" value="Genomic_DNA"/>
</dbReference>
<feature type="transmembrane region" description="Helical" evidence="1">
    <location>
        <begin position="206"/>
        <end position="227"/>
    </location>
</feature>
<dbReference type="Pfam" id="PF04286">
    <property type="entry name" value="DUF445"/>
    <property type="match status" value="1"/>
</dbReference>
<evidence type="ECO:0008006" key="4">
    <source>
        <dbReference type="Google" id="ProtNLM"/>
    </source>
</evidence>
<dbReference type="Proteomes" id="UP000031830">
    <property type="component" value="Chromosome"/>
</dbReference>
<dbReference type="AlphaFoldDB" id="A0A0B6CY94"/>
<gene>
    <name evidence="2" type="ORF">LA55_1429</name>
</gene>
<dbReference type="PANTHER" id="PTHR38568">
    <property type="entry name" value="DUF445 DOMAIN-CONTAINING PROTEIN-RELATED"/>
    <property type="match status" value="1"/>
</dbReference>
<evidence type="ECO:0000256" key="1">
    <source>
        <dbReference type="SAM" id="Phobius"/>
    </source>
</evidence>
<dbReference type="OrthoDB" id="5565224at2"/>
<organism evidence="2 3">
    <name type="scientific">Francisella philomiragia</name>
    <dbReference type="NCBI Taxonomy" id="28110"/>
    <lineage>
        <taxon>Bacteria</taxon>
        <taxon>Pseudomonadati</taxon>
        <taxon>Pseudomonadota</taxon>
        <taxon>Gammaproteobacteria</taxon>
        <taxon>Thiotrichales</taxon>
        <taxon>Francisellaceae</taxon>
        <taxon>Francisella</taxon>
    </lineage>
</organism>
<proteinExistence type="predicted"/>
<accession>A0A0B6CY94</accession>
<dbReference type="STRING" id="28110.KU46_1893"/>
<keyword evidence="1" id="KW-0812">Transmembrane</keyword>
<name>A0A0B6CY94_9GAMM</name>
<keyword evidence="1" id="KW-1133">Transmembrane helix</keyword>
<dbReference type="KEGG" id="fpz:LA55_1429"/>
<reference evidence="2 3" key="1">
    <citation type="journal article" date="2015" name="Genome Announc.">
        <title>Genome sequencing of 18 francisella strains to aid in assay development and testing.</title>
        <authorList>
            <person name="Johnson S.L."/>
            <person name="Daligault H.E."/>
            <person name="Davenport K.W."/>
            <person name="Coyne S.R."/>
            <person name="Frey K.G."/>
            <person name="Koroleva G.I."/>
            <person name="Broomall S.M."/>
            <person name="Bishop-Lilly K.A."/>
            <person name="Bruce D.C."/>
            <person name="Chertkov O."/>
            <person name="Freitas T."/>
            <person name="Jaissle J."/>
            <person name="Ladner J.T."/>
            <person name="Rosenzweig C.N."/>
            <person name="Gibbons H.S."/>
            <person name="Palacios G.F."/>
            <person name="Redden C.L."/>
            <person name="Xu Y."/>
            <person name="Minogue T.D."/>
            <person name="Chain P.S."/>
        </authorList>
    </citation>
    <scope>NUCLEOTIDE SEQUENCE [LARGE SCALE GENOMIC DNA]</scope>
    <source>
        <strain evidence="2 3">GA01-2794</strain>
    </source>
</reference>
<dbReference type="InterPro" id="IPR007383">
    <property type="entry name" value="DUF445"/>
</dbReference>
<dbReference type="RefSeq" id="WP_080774917.1">
    <property type="nucleotide sequence ID" value="NZ_CP009440.1"/>
</dbReference>
<protein>
    <recommendedName>
        <fullName evidence="4">DUF445 domain-containing protein</fullName>
    </recommendedName>
</protein>
<sequence>MSIFNKSFLTNLVAAVLAILGWYFAEQHVKNIGFYALSGALTNWIAIYMLFEKIPFLYGSGIIPNKFESFKKAIKKMIMEQFFSQANLNKFLSNDEIKRYIANNIATKIDYNKIFDSFVEMLMDSKYGSMIEMFLGGKDGLEGLRKPFISKLDAKVIELLGNLNIDTNSVSQKALEKIERLIDVRLDELTPQMVKEIIQKIIREHLGWLVVWGGVFGGIIGLVASFIA</sequence>
<evidence type="ECO:0000313" key="3">
    <source>
        <dbReference type="Proteomes" id="UP000031830"/>
    </source>
</evidence>
<feature type="transmembrane region" description="Helical" evidence="1">
    <location>
        <begin position="31"/>
        <end position="51"/>
    </location>
</feature>
<evidence type="ECO:0000313" key="2">
    <source>
        <dbReference type="EMBL" id="AJI53830.1"/>
    </source>
</evidence>
<feature type="transmembrane region" description="Helical" evidence="1">
    <location>
        <begin position="7"/>
        <end position="25"/>
    </location>
</feature>
<keyword evidence="1" id="KW-0472">Membrane</keyword>
<dbReference type="PANTHER" id="PTHR38568:SF1">
    <property type="entry name" value="DUF445 DOMAIN-CONTAINING PROTEIN"/>
    <property type="match status" value="1"/>
</dbReference>